<reference evidence="3" key="1">
    <citation type="submission" date="2021-11" db="EMBL/GenBank/DDBJ databases">
        <title>Streptomyces corallinus and Kineosporia corallina sp. nov., two new coral-derived marine actinobacteria.</title>
        <authorList>
            <person name="Buangrab K."/>
            <person name="Sutthacheep M."/>
            <person name="Yeemin T."/>
            <person name="Harunari E."/>
            <person name="Igarashi Y."/>
            <person name="Sripreechasak P."/>
            <person name="Kanchanasin P."/>
            <person name="Tanasupawat S."/>
            <person name="Phongsopitanun W."/>
        </authorList>
    </citation>
    <scope>NUCLEOTIDE SEQUENCE</scope>
    <source>
        <strain evidence="3">JCM 31032</strain>
    </source>
</reference>
<keyword evidence="1" id="KW-0560">Oxidoreductase</keyword>
<dbReference type="AlphaFoldDB" id="A0A9X1NB54"/>
<dbReference type="SUPFAM" id="SSF51905">
    <property type="entry name" value="FAD/NAD(P)-binding domain"/>
    <property type="match status" value="1"/>
</dbReference>
<evidence type="ECO:0000259" key="2">
    <source>
        <dbReference type="Pfam" id="PF01266"/>
    </source>
</evidence>
<dbReference type="GO" id="GO:0005737">
    <property type="term" value="C:cytoplasm"/>
    <property type="evidence" value="ECO:0007669"/>
    <property type="project" value="TreeGrafter"/>
</dbReference>
<dbReference type="Proteomes" id="UP001138997">
    <property type="component" value="Unassembled WGS sequence"/>
</dbReference>
<evidence type="ECO:0000313" key="4">
    <source>
        <dbReference type="Proteomes" id="UP001138997"/>
    </source>
</evidence>
<organism evidence="3 4">
    <name type="scientific">Kineosporia babensis</name>
    <dbReference type="NCBI Taxonomy" id="499548"/>
    <lineage>
        <taxon>Bacteria</taxon>
        <taxon>Bacillati</taxon>
        <taxon>Actinomycetota</taxon>
        <taxon>Actinomycetes</taxon>
        <taxon>Kineosporiales</taxon>
        <taxon>Kineosporiaceae</taxon>
        <taxon>Kineosporia</taxon>
    </lineage>
</organism>
<dbReference type="GO" id="GO:0016491">
    <property type="term" value="F:oxidoreductase activity"/>
    <property type="evidence" value="ECO:0007669"/>
    <property type="project" value="UniProtKB-KW"/>
</dbReference>
<dbReference type="PANTHER" id="PTHR13847:SF287">
    <property type="entry name" value="FAD-DEPENDENT OXIDOREDUCTASE DOMAIN-CONTAINING PROTEIN 1"/>
    <property type="match status" value="1"/>
</dbReference>
<protein>
    <submittedName>
        <fullName evidence="3">FAD-binding oxidoreductase</fullName>
    </submittedName>
</protein>
<dbReference type="InterPro" id="IPR036188">
    <property type="entry name" value="FAD/NAD-bd_sf"/>
</dbReference>
<evidence type="ECO:0000313" key="3">
    <source>
        <dbReference type="EMBL" id="MCD5310604.1"/>
    </source>
</evidence>
<dbReference type="InterPro" id="IPR006076">
    <property type="entry name" value="FAD-dep_OxRdtase"/>
</dbReference>
<dbReference type="Pfam" id="PF01266">
    <property type="entry name" value="DAO"/>
    <property type="match status" value="1"/>
</dbReference>
<name>A0A9X1NB54_9ACTN</name>
<dbReference type="Gene3D" id="3.50.50.60">
    <property type="entry name" value="FAD/NAD(P)-binding domain"/>
    <property type="match status" value="1"/>
</dbReference>
<keyword evidence="4" id="KW-1185">Reference proteome</keyword>
<dbReference type="Gene3D" id="3.30.9.10">
    <property type="entry name" value="D-Amino Acid Oxidase, subunit A, domain 2"/>
    <property type="match status" value="1"/>
</dbReference>
<proteinExistence type="predicted"/>
<dbReference type="EMBL" id="JAJOMB010000003">
    <property type="protein sequence ID" value="MCD5310604.1"/>
    <property type="molecule type" value="Genomic_DNA"/>
</dbReference>
<accession>A0A9X1NB54</accession>
<dbReference type="RefSeq" id="WP_231439628.1">
    <property type="nucleotide sequence ID" value="NZ_JAJOMB010000003.1"/>
</dbReference>
<comment type="caution">
    <text evidence="3">The sequence shown here is derived from an EMBL/GenBank/DDBJ whole genome shotgun (WGS) entry which is preliminary data.</text>
</comment>
<feature type="domain" description="FAD dependent oxidoreductase" evidence="2">
    <location>
        <begin position="10"/>
        <end position="343"/>
    </location>
</feature>
<sequence>MPDVLNAGAVVVGGGINGAALAYYLAQAGVEDVVLLEATELGSGATAGSMGNVRQQYGTPLEIECSRRGLAFWKSLGSSFDMTVPFHEDGYLMLTSNESSAETLRKHAAVQIEQGMPDVHLLTPDQIPDVAPFIDTAGLVLGSYTPLDGHVMPTDGVTALVAAARSLGVVVKRHWPVEAVVRDGSGWRVQGPAGEVVTPKVALVAGIGTKKLLEPFGVQLDMYEGKHLGLITENYLPGRKLPTTVDIDTGMVIEREGDQLMVAMLSRNPAPRDYDHLAELFYEAAEVRAPALTDLSMVNRYTAWPVLGGDGHPYVGQVDEGLWALTFTGHGAMHGPPVAEALSREMIGDPDRTLDLSEWDIRREPAEQSVLWRRQGKE</sequence>
<evidence type="ECO:0000256" key="1">
    <source>
        <dbReference type="ARBA" id="ARBA00023002"/>
    </source>
</evidence>
<dbReference type="PANTHER" id="PTHR13847">
    <property type="entry name" value="SARCOSINE DEHYDROGENASE-RELATED"/>
    <property type="match status" value="1"/>
</dbReference>
<gene>
    <name evidence="3" type="ORF">LR394_06835</name>
</gene>